<keyword evidence="13" id="KW-0131">Cell cycle</keyword>
<dbReference type="InterPro" id="IPR002543">
    <property type="entry name" value="FtsK_dom"/>
</dbReference>
<proteinExistence type="inferred from homology"/>
<dbReference type="RefSeq" id="WP_005761987.1">
    <property type="nucleotide sequence ID" value="NZ_GG704810.1"/>
</dbReference>
<dbReference type="OrthoDB" id="9807790at2"/>
<feature type="transmembrane region" description="Helical" evidence="17">
    <location>
        <begin position="160"/>
        <end position="186"/>
    </location>
</feature>
<evidence type="ECO:0000313" key="20">
    <source>
        <dbReference type="Proteomes" id="UP000005519"/>
    </source>
</evidence>
<dbReference type="AlphaFoldDB" id="C9PQN7"/>
<protein>
    <recommendedName>
        <fullName evidence="3">DNA translocase FtsK</fullName>
    </recommendedName>
</protein>
<keyword evidence="9 14" id="KW-0067">ATP-binding</keyword>
<dbReference type="Pfam" id="PF01580">
    <property type="entry name" value="FtsK_SpoIIIE"/>
    <property type="match status" value="1"/>
</dbReference>
<dbReference type="FunFam" id="3.40.50.300:FF:000209">
    <property type="entry name" value="Cell division protein FtsK"/>
    <property type="match status" value="1"/>
</dbReference>
<dbReference type="SUPFAM" id="SSF46785">
    <property type="entry name" value="Winged helix' DNA-binding domain"/>
    <property type="match status" value="1"/>
</dbReference>
<evidence type="ECO:0000256" key="13">
    <source>
        <dbReference type="ARBA" id="ARBA00023306"/>
    </source>
</evidence>
<keyword evidence="15" id="KW-0175">Coiled coil</keyword>
<comment type="similarity">
    <text evidence="2">Belongs to the FtsK/SpoIIIE/SftA family.</text>
</comment>
<accession>C9PQN7</accession>
<dbReference type="GO" id="GO:0003677">
    <property type="term" value="F:DNA binding"/>
    <property type="evidence" value="ECO:0007669"/>
    <property type="project" value="UniProtKB-KW"/>
</dbReference>
<sequence length="936" mass="104414">MIKRISEKFTPKQYIFKFFAILTALLGLYLLVAWSSYSPLDNSWVSSASHQQTINKAGPFGAWIIDLFFVLFGYVGHLFPFMIFILPLAWLRKKSEMEFSWAKFALRFLGLSIFLSGTCVLFTLLFSHNPYYLSGGVLGGSIVTALFSLLDFVGLMLSGFVFAVVGFVLCSGSSLIQWLVKAYYWLTMQNEEKSQQEESKENQEESTTEQIEFELGSEVATENIESQKVVANAETPMQPIITKPVEATVRSEPLINIEGLERLDSQKNSVESSTNQFDDVNAVQLGGYVAGQEEQLPTVSMVAPPSLHDELATSPEWKNTRLSAIEELPIETQTVNLQDDLAPIPTVSLSPLAEKTQSEMTALESEDNEIESDLARQFALQEQQRLNEMAMRAKELDAEEVLDHILDKNDEKTVQSSIYKPYGDSLIHPALQQQVTIKAKPTTPMPSLDLLEHRPAQAHRVTQEEIRETSQRIEHQLRNFNVKATVKGVLVGPVVTRYELELQPGVKAARVTGIDTDLARALMFRSIRVAEVIPGKPYIGIETPNDHRQMVTLREVLDSDEFRQSKSLLSMALGKDISGHPVVVDLAKMPHLLVAGSTGSGKSVGVNTMILSLLFRVKPEEVKFIMIDPKVVELSIYNGIPHLLTEVVTDMKKAANALRWCVDEMERRYQLLSVLRMRNIEGYNEKIDEYEALNMPIPNPLWRPGDTMDALPPPLEKLSYIVVVVDEFADLMMVAGKQVEELIARLAQKARAIGIHLILATQRPSVDVITGLIKANIPSRIAFTVASKIDSRTILDQVGAEALLGRGDMLYSGAGSSDLVRVHGAFMSDDEVARVVDDWKARGKPNYIESILDGSEEDENESSRSVSDSDELDDLFDEVSAFVIDTGITSISSIQRKFKVGFNRAARIMEQLEEQGIVSSMQNGKRDVLARRSSDF</sequence>
<dbReference type="SUPFAM" id="SSF52540">
    <property type="entry name" value="P-loop containing nucleoside triphosphate hydrolases"/>
    <property type="match status" value="1"/>
</dbReference>
<dbReference type="PROSITE" id="PS50901">
    <property type="entry name" value="FTSK"/>
    <property type="match status" value="1"/>
</dbReference>
<keyword evidence="8" id="KW-0159">Chromosome partition</keyword>
<keyword evidence="12 17" id="KW-0472">Membrane</keyword>
<keyword evidence="11" id="KW-0238">DNA-binding</keyword>
<feature type="domain" description="FtsK" evidence="18">
    <location>
        <begin position="579"/>
        <end position="792"/>
    </location>
</feature>
<dbReference type="GO" id="GO:0007059">
    <property type="term" value="P:chromosome segregation"/>
    <property type="evidence" value="ECO:0007669"/>
    <property type="project" value="UniProtKB-KW"/>
</dbReference>
<name>C9PQN7_9PAST</name>
<evidence type="ECO:0000256" key="1">
    <source>
        <dbReference type="ARBA" id="ARBA00004651"/>
    </source>
</evidence>
<dbReference type="InterPro" id="IPR018541">
    <property type="entry name" value="Ftsk_gamma"/>
</dbReference>
<keyword evidence="10 17" id="KW-1133">Transmembrane helix</keyword>
<keyword evidence="4" id="KW-1003">Cell membrane</keyword>
<feature type="transmembrane region" description="Helical" evidence="17">
    <location>
        <begin position="67"/>
        <end position="92"/>
    </location>
</feature>
<evidence type="ECO:0000256" key="7">
    <source>
        <dbReference type="ARBA" id="ARBA00022741"/>
    </source>
</evidence>
<evidence type="ECO:0000256" key="8">
    <source>
        <dbReference type="ARBA" id="ARBA00022829"/>
    </source>
</evidence>
<feature type="transmembrane region" description="Helical" evidence="17">
    <location>
        <begin position="14"/>
        <end position="37"/>
    </location>
</feature>
<evidence type="ECO:0000256" key="15">
    <source>
        <dbReference type="SAM" id="Coils"/>
    </source>
</evidence>
<feature type="binding site" evidence="14">
    <location>
        <begin position="596"/>
        <end position="603"/>
    </location>
    <ligand>
        <name>ATP</name>
        <dbReference type="ChEBI" id="CHEBI:30616"/>
    </ligand>
</feature>
<dbReference type="InterPro" id="IPR036388">
    <property type="entry name" value="WH-like_DNA-bd_sf"/>
</dbReference>
<evidence type="ECO:0000313" key="19">
    <source>
        <dbReference type="EMBL" id="EEX50159.1"/>
    </source>
</evidence>
<dbReference type="InterPro" id="IPR025199">
    <property type="entry name" value="FtsK_4TM"/>
</dbReference>
<dbReference type="EMBL" id="ACZR01000013">
    <property type="protein sequence ID" value="EEX50159.1"/>
    <property type="molecule type" value="Genomic_DNA"/>
</dbReference>
<evidence type="ECO:0000256" key="14">
    <source>
        <dbReference type="PROSITE-ProRule" id="PRU00289"/>
    </source>
</evidence>
<evidence type="ECO:0000256" key="17">
    <source>
        <dbReference type="SAM" id="Phobius"/>
    </source>
</evidence>
<keyword evidence="20" id="KW-1185">Reference proteome</keyword>
<feature type="transmembrane region" description="Helical" evidence="17">
    <location>
        <begin position="131"/>
        <end position="153"/>
    </location>
</feature>
<evidence type="ECO:0000256" key="9">
    <source>
        <dbReference type="ARBA" id="ARBA00022840"/>
    </source>
</evidence>
<dbReference type="InterPro" id="IPR041027">
    <property type="entry name" value="FtsK_alpha"/>
</dbReference>
<evidence type="ECO:0000256" key="10">
    <source>
        <dbReference type="ARBA" id="ARBA00022989"/>
    </source>
</evidence>
<feature type="transmembrane region" description="Helical" evidence="17">
    <location>
        <begin position="104"/>
        <end position="125"/>
    </location>
</feature>
<evidence type="ECO:0000256" key="5">
    <source>
        <dbReference type="ARBA" id="ARBA00022618"/>
    </source>
</evidence>
<organism evidence="19 20">
    <name type="scientific">Pasteurella dagmatis ATCC 43325</name>
    <dbReference type="NCBI Taxonomy" id="667128"/>
    <lineage>
        <taxon>Bacteria</taxon>
        <taxon>Pseudomonadati</taxon>
        <taxon>Pseudomonadota</taxon>
        <taxon>Gammaproteobacteria</taxon>
        <taxon>Pasteurellales</taxon>
        <taxon>Pasteurellaceae</taxon>
        <taxon>Pasteurella</taxon>
    </lineage>
</organism>
<dbReference type="SMART" id="SM00843">
    <property type="entry name" value="Ftsk_gamma"/>
    <property type="match status" value="1"/>
</dbReference>
<evidence type="ECO:0000256" key="16">
    <source>
        <dbReference type="SAM" id="MobiDB-lite"/>
    </source>
</evidence>
<dbReference type="GO" id="GO:0051301">
    <property type="term" value="P:cell division"/>
    <property type="evidence" value="ECO:0007669"/>
    <property type="project" value="UniProtKB-KW"/>
</dbReference>
<dbReference type="Gene3D" id="3.30.980.40">
    <property type="match status" value="1"/>
</dbReference>
<dbReference type="Pfam" id="PF13491">
    <property type="entry name" value="FtsK_4TM"/>
    <property type="match status" value="1"/>
</dbReference>
<evidence type="ECO:0000256" key="6">
    <source>
        <dbReference type="ARBA" id="ARBA00022692"/>
    </source>
</evidence>
<dbReference type="GO" id="GO:0005886">
    <property type="term" value="C:plasma membrane"/>
    <property type="evidence" value="ECO:0007669"/>
    <property type="project" value="UniProtKB-SubCell"/>
</dbReference>
<feature type="coiled-coil region" evidence="15">
    <location>
        <begin position="353"/>
        <end position="399"/>
    </location>
</feature>
<keyword evidence="5" id="KW-0132">Cell division</keyword>
<comment type="subcellular location">
    <subcellularLocation>
        <location evidence="1">Cell membrane</location>
        <topology evidence="1">Multi-pass membrane protein</topology>
    </subcellularLocation>
</comment>
<dbReference type="InterPro" id="IPR050206">
    <property type="entry name" value="FtsK/SpoIIIE/SftA"/>
</dbReference>
<dbReference type="STRING" id="667128.HMPREF0621_1230"/>
<keyword evidence="6 17" id="KW-0812">Transmembrane</keyword>
<dbReference type="Gene3D" id="1.10.10.10">
    <property type="entry name" value="Winged helix-like DNA-binding domain superfamily/Winged helix DNA-binding domain"/>
    <property type="match status" value="1"/>
</dbReference>
<dbReference type="Proteomes" id="UP000005519">
    <property type="component" value="Unassembled WGS sequence"/>
</dbReference>
<evidence type="ECO:0000256" key="2">
    <source>
        <dbReference type="ARBA" id="ARBA00006474"/>
    </source>
</evidence>
<dbReference type="CDD" id="cd01127">
    <property type="entry name" value="TrwB_TraG_TraD_VirD4"/>
    <property type="match status" value="1"/>
</dbReference>
<dbReference type="Gene3D" id="3.40.50.300">
    <property type="entry name" value="P-loop containing nucleotide triphosphate hydrolases"/>
    <property type="match status" value="1"/>
</dbReference>
<evidence type="ECO:0000256" key="3">
    <source>
        <dbReference type="ARBA" id="ARBA00020887"/>
    </source>
</evidence>
<dbReference type="Pfam" id="PF09397">
    <property type="entry name" value="FtsK_gamma"/>
    <property type="match status" value="1"/>
</dbReference>
<evidence type="ECO:0000256" key="12">
    <source>
        <dbReference type="ARBA" id="ARBA00023136"/>
    </source>
</evidence>
<evidence type="ECO:0000259" key="18">
    <source>
        <dbReference type="PROSITE" id="PS50901"/>
    </source>
</evidence>
<comment type="caution">
    <text evidence="19">The sequence shown here is derived from an EMBL/GenBank/DDBJ whole genome shotgun (WGS) entry which is preliminary data.</text>
</comment>
<dbReference type="HOGENOM" id="CLU_001981_7_1_6"/>
<keyword evidence="7 14" id="KW-0547">Nucleotide-binding</keyword>
<dbReference type="PANTHER" id="PTHR22683:SF41">
    <property type="entry name" value="DNA TRANSLOCASE FTSK"/>
    <property type="match status" value="1"/>
</dbReference>
<dbReference type="Pfam" id="PF17854">
    <property type="entry name" value="FtsK_alpha"/>
    <property type="match status" value="1"/>
</dbReference>
<dbReference type="GO" id="GO:0005524">
    <property type="term" value="F:ATP binding"/>
    <property type="evidence" value="ECO:0007669"/>
    <property type="project" value="UniProtKB-UniRule"/>
</dbReference>
<gene>
    <name evidence="19" type="primary">ftsK</name>
    <name evidence="19" type="ORF">HMPREF0621_1230</name>
</gene>
<dbReference type="InterPro" id="IPR036390">
    <property type="entry name" value="WH_DNA-bd_sf"/>
</dbReference>
<evidence type="ECO:0000256" key="11">
    <source>
        <dbReference type="ARBA" id="ARBA00023125"/>
    </source>
</evidence>
<dbReference type="PANTHER" id="PTHR22683">
    <property type="entry name" value="SPORULATION PROTEIN RELATED"/>
    <property type="match status" value="1"/>
</dbReference>
<reference evidence="19 20" key="1">
    <citation type="submission" date="2009-10" db="EMBL/GenBank/DDBJ databases">
        <authorList>
            <person name="Muzny D."/>
            <person name="Qin X."/>
            <person name="Deng J."/>
            <person name="Jiang H."/>
            <person name="Liu Y."/>
            <person name="Qu J."/>
            <person name="Song X.-Z."/>
            <person name="Zhang L."/>
            <person name="Thornton R."/>
            <person name="Coyle M."/>
            <person name="Francisco L."/>
            <person name="Jackson L."/>
            <person name="Javaid M."/>
            <person name="Korchina V."/>
            <person name="Kovar C."/>
            <person name="Mata R."/>
            <person name="Mathew T."/>
            <person name="Ngo R."/>
            <person name="Nguyen L."/>
            <person name="Nguyen N."/>
            <person name="Okwuonu G."/>
            <person name="Ongeri F."/>
            <person name="Pham C."/>
            <person name="Simmons D."/>
            <person name="Wilczek-Boney K."/>
            <person name="Hale W."/>
            <person name="Jakkamsetti A."/>
            <person name="Pham P."/>
            <person name="Ruth R."/>
            <person name="San Lucas F."/>
            <person name="Warren J."/>
            <person name="Zhang J."/>
            <person name="Zhao Z."/>
            <person name="Zhou C."/>
            <person name="Zhu D."/>
            <person name="Lee S."/>
            <person name="Bess C."/>
            <person name="Blankenburg K."/>
            <person name="Forbes L."/>
            <person name="Fu Q."/>
            <person name="Gubbala S."/>
            <person name="Hirani K."/>
            <person name="Jayaseelan J.C."/>
            <person name="Lara F."/>
            <person name="Munidasa M."/>
            <person name="Palculict T."/>
            <person name="Patil S."/>
            <person name="Pu L.-L."/>
            <person name="Saada N."/>
            <person name="Tang L."/>
            <person name="Weissenberger G."/>
            <person name="Zhu Y."/>
            <person name="Hemphill L."/>
            <person name="Shang Y."/>
            <person name="Youmans B."/>
            <person name="Ayvaz T."/>
            <person name="Ross M."/>
            <person name="Santibanez J."/>
            <person name="Aqrawi P."/>
            <person name="Gross S."/>
            <person name="Joshi V."/>
            <person name="Fowler G."/>
            <person name="Nazareth L."/>
            <person name="Reid J."/>
            <person name="Worley K."/>
            <person name="Petrosino J."/>
            <person name="Highlander S."/>
            <person name="Gibbs R."/>
        </authorList>
    </citation>
    <scope>NUCLEOTIDE SEQUENCE [LARGE SCALE GENOMIC DNA]</scope>
    <source>
        <strain evidence="19 20">ATCC 43325</strain>
    </source>
</reference>
<evidence type="ECO:0000256" key="4">
    <source>
        <dbReference type="ARBA" id="ARBA00022475"/>
    </source>
</evidence>
<feature type="region of interest" description="Disordered" evidence="16">
    <location>
        <begin position="851"/>
        <end position="871"/>
    </location>
</feature>
<dbReference type="InterPro" id="IPR027417">
    <property type="entry name" value="P-loop_NTPase"/>
</dbReference>